<feature type="transmembrane region" description="Helical" evidence="5">
    <location>
        <begin position="12"/>
        <end position="29"/>
    </location>
</feature>
<dbReference type="Pfam" id="PF01957">
    <property type="entry name" value="NfeD"/>
    <property type="match status" value="1"/>
</dbReference>
<reference evidence="7 8" key="1">
    <citation type="submission" date="2016-10" db="EMBL/GenBank/DDBJ databases">
        <authorList>
            <person name="de Groot N.N."/>
        </authorList>
    </citation>
    <scope>NUCLEOTIDE SEQUENCE [LARGE SCALE GENOMIC DNA]</scope>
    <source>
        <strain evidence="7 8">CGMCC 1.9159</strain>
    </source>
</reference>
<dbReference type="Gene3D" id="2.40.50.140">
    <property type="entry name" value="Nucleic acid-binding proteins"/>
    <property type="match status" value="1"/>
</dbReference>
<evidence type="ECO:0000256" key="4">
    <source>
        <dbReference type="ARBA" id="ARBA00023136"/>
    </source>
</evidence>
<feature type="domain" description="NfeD-like C-terminal" evidence="6">
    <location>
        <begin position="93"/>
        <end position="151"/>
    </location>
</feature>
<dbReference type="STRING" id="686624.SAMN04488242_2195"/>
<evidence type="ECO:0000313" key="7">
    <source>
        <dbReference type="EMBL" id="SDL63345.1"/>
    </source>
</evidence>
<keyword evidence="2 5" id="KW-0812">Transmembrane</keyword>
<evidence type="ECO:0000256" key="2">
    <source>
        <dbReference type="ARBA" id="ARBA00022692"/>
    </source>
</evidence>
<protein>
    <submittedName>
        <fullName evidence="7">Membrane protein implicated in regulation of membrane protease activity</fullName>
    </submittedName>
</protein>
<dbReference type="RefSeq" id="WP_093252053.1">
    <property type="nucleotide sequence ID" value="NZ_FNGP01000004.1"/>
</dbReference>
<keyword evidence="4 5" id="KW-0472">Membrane</keyword>
<dbReference type="InterPro" id="IPR012340">
    <property type="entry name" value="NA-bd_OB-fold"/>
</dbReference>
<evidence type="ECO:0000256" key="1">
    <source>
        <dbReference type="ARBA" id="ARBA00004141"/>
    </source>
</evidence>
<organism evidence="7 8">
    <name type="scientific">Tessaracoccus oleiagri</name>
    <dbReference type="NCBI Taxonomy" id="686624"/>
    <lineage>
        <taxon>Bacteria</taxon>
        <taxon>Bacillati</taxon>
        <taxon>Actinomycetota</taxon>
        <taxon>Actinomycetes</taxon>
        <taxon>Propionibacteriales</taxon>
        <taxon>Propionibacteriaceae</taxon>
        <taxon>Tessaracoccus</taxon>
    </lineage>
</organism>
<comment type="subcellular location">
    <subcellularLocation>
        <location evidence="1">Membrane</location>
        <topology evidence="1">Multi-pass membrane protein</topology>
    </subcellularLocation>
</comment>
<dbReference type="InterPro" id="IPR052165">
    <property type="entry name" value="Membrane_assoc_protease"/>
</dbReference>
<keyword evidence="7" id="KW-0378">Hydrolase</keyword>
<dbReference type="GO" id="GO:0008233">
    <property type="term" value="F:peptidase activity"/>
    <property type="evidence" value="ECO:0007669"/>
    <property type="project" value="UniProtKB-KW"/>
</dbReference>
<evidence type="ECO:0000256" key="3">
    <source>
        <dbReference type="ARBA" id="ARBA00022989"/>
    </source>
</evidence>
<proteinExistence type="predicted"/>
<accession>A0A1G9LPC8</accession>
<keyword evidence="7" id="KW-0645">Protease</keyword>
<dbReference type="PANTHER" id="PTHR33507">
    <property type="entry name" value="INNER MEMBRANE PROTEIN YBBJ"/>
    <property type="match status" value="1"/>
</dbReference>
<dbReference type="PANTHER" id="PTHR33507:SF3">
    <property type="entry name" value="INNER MEMBRANE PROTEIN YBBJ"/>
    <property type="match status" value="1"/>
</dbReference>
<evidence type="ECO:0000256" key="5">
    <source>
        <dbReference type="SAM" id="Phobius"/>
    </source>
</evidence>
<dbReference type="InterPro" id="IPR002810">
    <property type="entry name" value="NfeD-like_C"/>
</dbReference>
<name>A0A1G9LPC8_9ACTN</name>
<dbReference type="EMBL" id="FNGP01000004">
    <property type="protein sequence ID" value="SDL63345.1"/>
    <property type="molecule type" value="Genomic_DNA"/>
</dbReference>
<gene>
    <name evidence="7" type="ORF">SAMN04488242_2195</name>
</gene>
<dbReference type="Proteomes" id="UP000199475">
    <property type="component" value="Unassembled WGS sequence"/>
</dbReference>
<dbReference type="AlphaFoldDB" id="A0A1G9LPC8"/>
<sequence length="161" mass="17272">MDAFLEWLRDNGWAGWGLLAIALAGAELFTLDLTLLMLASGALAAGVTWFVAPGLVWLQVVVGLVVAVLTLAFLRPTLLDRVRRSPGYRSALDQLVGSGGRATTEITDAGGEVRVAGQLWDARPFDADVRIEAGETVEVLAIEGITLLVHPVSPHQLPRRH</sequence>
<evidence type="ECO:0000313" key="8">
    <source>
        <dbReference type="Proteomes" id="UP000199475"/>
    </source>
</evidence>
<keyword evidence="8" id="KW-1185">Reference proteome</keyword>
<dbReference type="OrthoDB" id="9792945at2"/>
<dbReference type="GO" id="GO:0005886">
    <property type="term" value="C:plasma membrane"/>
    <property type="evidence" value="ECO:0007669"/>
    <property type="project" value="TreeGrafter"/>
</dbReference>
<feature type="transmembrane region" description="Helical" evidence="5">
    <location>
        <begin position="57"/>
        <end position="74"/>
    </location>
</feature>
<dbReference type="SUPFAM" id="SSF141322">
    <property type="entry name" value="NfeD domain-like"/>
    <property type="match status" value="1"/>
</dbReference>
<dbReference type="GO" id="GO:0006508">
    <property type="term" value="P:proteolysis"/>
    <property type="evidence" value="ECO:0007669"/>
    <property type="project" value="UniProtKB-KW"/>
</dbReference>
<keyword evidence="3 5" id="KW-1133">Transmembrane helix</keyword>
<evidence type="ECO:0000259" key="6">
    <source>
        <dbReference type="Pfam" id="PF01957"/>
    </source>
</evidence>